<evidence type="ECO:0000256" key="7">
    <source>
        <dbReference type="RuleBase" id="RU363032"/>
    </source>
</evidence>
<evidence type="ECO:0000256" key="3">
    <source>
        <dbReference type="ARBA" id="ARBA00022475"/>
    </source>
</evidence>
<name>A0A454C9C8_METHO</name>
<dbReference type="GO" id="GO:0005886">
    <property type="term" value="C:plasma membrane"/>
    <property type="evidence" value="ECO:0007669"/>
    <property type="project" value="UniProtKB-SubCell"/>
</dbReference>
<evidence type="ECO:0000313" key="10">
    <source>
        <dbReference type="Proteomes" id="UP000029712"/>
    </source>
</evidence>
<dbReference type="SUPFAM" id="SSF161098">
    <property type="entry name" value="MetI-like"/>
    <property type="match status" value="1"/>
</dbReference>
<evidence type="ECO:0000313" key="9">
    <source>
        <dbReference type="EMBL" id="AYN65300.1"/>
    </source>
</evidence>
<dbReference type="InterPro" id="IPR035906">
    <property type="entry name" value="MetI-like_sf"/>
</dbReference>
<evidence type="ECO:0000256" key="1">
    <source>
        <dbReference type="ARBA" id="ARBA00004651"/>
    </source>
</evidence>
<comment type="subcellular location">
    <subcellularLocation>
        <location evidence="1 7">Cell membrane</location>
        <topology evidence="1 7">Multi-pass membrane protein</topology>
    </subcellularLocation>
</comment>
<accession>A0A454C9C8</accession>
<feature type="transmembrane region" description="Helical" evidence="7">
    <location>
        <begin position="267"/>
        <end position="289"/>
    </location>
</feature>
<dbReference type="OMA" id="SYRQNAP"/>
<reference evidence="9 10" key="1">
    <citation type="submission" date="2014-08" db="EMBL/GenBank/DDBJ databases">
        <authorList>
            <person name="Kuleshov K."/>
            <person name="Dedkov V."/>
            <person name="Markelov M."/>
            <person name="Pimkina E."/>
        </authorList>
    </citation>
    <scope>NUCLEOTIDE SEQUENCE [LARGE SCALE GENOMIC DNA]</scope>
    <source>
        <strain evidence="10">TOA</strain>
    </source>
</reference>
<dbReference type="InterPro" id="IPR000515">
    <property type="entry name" value="MetI-like"/>
</dbReference>
<dbReference type="EMBL" id="CP033021">
    <property type="protein sequence ID" value="AYN65300.1"/>
    <property type="molecule type" value="Genomic_DNA"/>
</dbReference>
<dbReference type="PANTHER" id="PTHR30465">
    <property type="entry name" value="INNER MEMBRANE ABC TRANSPORTER"/>
    <property type="match status" value="1"/>
</dbReference>
<sequence>MKNNILILFKHIIVYFFVLFVIVSIIFFVINSLIEPQIKKNIAVYSQINSSPWIRYGEFLNNLFSFRGGKIYSKELAATNLSIITLYFMQFKWTILFTVIIFIFSLIIGNLLGIWSAYKFNKAPDFVVNIIVSALATIPLIVLAILALGTSIFLGYPSQFINNGSLTFTSIITPIIITAFGTISLFHARSRKITKETLSSNYYLFGISLGNSKTKLFKQNIIKNLIIAELQVILPFYILLFSTSLIIERIFSIPGQSIFISYVFTKAELNCIMFYFSFNFFALLIARFINEIILNYLNPAQAIEKRIRWIKRKRLDYEWTR</sequence>
<feature type="transmembrane region" description="Helical" evidence="7">
    <location>
        <begin position="130"/>
        <end position="154"/>
    </location>
</feature>
<dbReference type="GeneID" id="89679214"/>
<dbReference type="Proteomes" id="UP000029712">
    <property type="component" value="Chromosome"/>
</dbReference>
<dbReference type="RefSeq" id="WP_012855451.1">
    <property type="nucleotide sequence ID" value="NZ_CP009677.1"/>
</dbReference>
<dbReference type="OrthoDB" id="398315at2"/>
<keyword evidence="6 7" id="KW-0472">Membrane</keyword>
<feature type="domain" description="ABC transmembrane type-1" evidence="8">
    <location>
        <begin position="91"/>
        <end position="293"/>
    </location>
</feature>
<evidence type="ECO:0000256" key="5">
    <source>
        <dbReference type="ARBA" id="ARBA00022989"/>
    </source>
</evidence>
<dbReference type="AlphaFoldDB" id="A0A454C9C8"/>
<feature type="transmembrane region" description="Helical" evidence="7">
    <location>
        <begin position="166"/>
        <end position="186"/>
    </location>
</feature>
<feature type="transmembrane region" description="Helical" evidence="7">
    <location>
        <begin position="12"/>
        <end position="34"/>
    </location>
</feature>
<evidence type="ECO:0000256" key="2">
    <source>
        <dbReference type="ARBA" id="ARBA00022448"/>
    </source>
</evidence>
<evidence type="ECO:0000256" key="6">
    <source>
        <dbReference type="ARBA" id="ARBA00023136"/>
    </source>
</evidence>
<proteinExistence type="inferred from homology"/>
<keyword evidence="3" id="KW-1003">Cell membrane</keyword>
<keyword evidence="5 7" id="KW-1133">Transmembrane helix</keyword>
<organism evidence="9 10">
    <name type="scientific">Metamycoplasma hominis</name>
    <name type="common">Mycoplasma hominis</name>
    <dbReference type="NCBI Taxonomy" id="2098"/>
    <lineage>
        <taxon>Bacteria</taxon>
        <taxon>Bacillati</taxon>
        <taxon>Mycoplasmatota</taxon>
        <taxon>Mycoplasmoidales</taxon>
        <taxon>Metamycoplasmataceae</taxon>
        <taxon>Metamycoplasma</taxon>
    </lineage>
</organism>
<dbReference type="PANTHER" id="PTHR30465:SF0">
    <property type="entry name" value="OLIGOPEPTIDE TRANSPORT SYSTEM PERMEASE PROTEIN APPB"/>
    <property type="match status" value="1"/>
</dbReference>
<gene>
    <name evidence="9" type="ORF">KN71_001100</name>
</gene>
<keyword evidence="4 7" id="KW-0812">Transmembrane</keyword>
<dbReference type="PROSITE" id="PS50928">
    <property type="entry name" value="ABC_TM1"/>
    <property type="match status" value="1"/>
</dbReference>
<evidence type="ECO:0000256" key="4">
    <source>
        <dbReference type="ARBA" id="ARBA00022692"/>
    </source>
</evidence>
<dbReference type="GO" id="GO:0055085">
    <property type="term" value="P:transmembrane transport"/>
    <property type="evidence" value="ECO:0007669"/>
    <property type="project" value="InterPro"/>
</dbReference>
<comment type="similarity">
    <text evidence="7">Belongs to the binding-protein-dependent transport system permease family.</text>
</comment>
<evidence type="ECO:0000259" key="8">
    <source>
        <dbReference type="PROSITE" id="PS50928"/>
    </source>
</evidence>
<protein>
    <submittedName>
        <fullName evidence="9">ABC transporter permease subunit</fullName>
    </submittedName>
</protein>
<dbReference type="Pfam" id="PF00528">
    <property type="entry name" value="BPD_transp_1"/>
    <property type="match status" value="1"/>
</dbReference>
<keyword evidence="2 7" id="KW-0813">Transport</keyword>
<reference evidence="9 10" key="2">
    <citation type="submission" date="2018-10" db="EMBL/GenBank/DDBJ databases">
        <title>Detection and isolation of Mycoplasma hominis as a predominant microorganism from pelvic cavity of patient with salpingitis and tubo-ovarian abscess.</title>
        <authorList>
            <person name="Guschin A.E."/>
            <person name="Khayrullina G.A."/>
            <person name="Rakovskaya I.V."/>
            <person name="Shelenkov A.A."/>
            <person name="Shagin D.A."/>
        </authorList>
    </citation>
    <scope>NUCLEOTIDE SEQUENCE [LARGE SCALE GENOMIC DNA]</scope>
    <source>
        <strain evidence="10">TOA</strain>
    </source>
</reference>
<feature type="transmembrane region" description="Helical" evidence="7">
    <location>
        <begin position="95"/>
        <end position="118"/>
    </location>
</feature>
<feature type="transmembrane region" description="Helical" evidence="7">
    <location>
        <begin position="225"/>
        <end position="247"/>
    </location>
</feature>
<dbReference type="CDD" id="cd06261">
    <property type="entry name" value="TM_PBP2"/>
    <property type="match status" value="1"/>
</dbReference>